<sequence length="208" mass="22457">MLEITQDIVVQTAKDICLLETSTLRLTLIVCVFAFVGTDQHKIFMVIQQLELLVSMQLSYLIVDACDFGSARNIIQLITMGAALGIESQVIQGPFKTDLASPPTSTKSRAFGCNIANQPRISFVNKHGSDSQQPLQVAIASKITNLVNVTALLRPSKISSDHKENGASSGASTPRGEVRPCASASPTVIVEEKSLEKEKKLNNDEDEG</sequence>
<dbReference type="EMBL" id="CP136892">
    <property type="protein sequence ID" value="WOL00590.1"/>
    <property type="molecule type" value="Genomic_DNA"/>
</dbReference>
<proteinExistence type="predicted"/>
<dbReference type="GO" id="GO:0016301">
    <property type="term" value="F:kinase activity"/>
    <property type="evidence" value="ECO:0007669"/>
    <property type="project" value="UniProtKB-KW"/>
</dbReference>
<feature type="region of interest" description="Disordered" evidence="1">
    <location>
        <begin position="158"/>
        <end position="208"/>
    </location>
</feature>
<evidence type="ECO:0000256" key="1">
    <source>
        <dbReference type="SAM" id="MobiDB-lite"/>
    </source>
</evidence>
<protein>
    <submittedName>
        <fullName evidence="2">3-phosphoinositide-dependent protein kinase B-like</fullName>
    </submittedName>
</protein>
<dbReference type="AlphaFoldDB" id="A0AAQ3K426"/>
<organism evidence="2 3">
    <name type="scientific">Canna indica</name>
    <name type="common">Indian-shot</name>
    <dbReference type="NCBI Taxonomy" id="4628"/>
    <lineage>
        <taxon>Eukaryota</taxon>
        <taxon>Viridiplantae</taxon>
        <taxon>Streptophyta</taxon>
        <taxon>Embryophyta</taxon>
        <taxon>Tracheophyta</taxon>
        <taxon>Spermatophyta</taxon>
        <taxon>Magnoliopsida</taxon>
        <taxon>Liliopsida</taxon>
        <taxon>Zingiberales</taxon>
        <taxon>Cannaceae</taxon>
        <taxon>Canna</taxon>
    </lineage>
</organism>
<name>A0AAQ3K426_9LILI</name>
<feature type="compositionally biased region" description="Basic and acidic residues" evidence="1">
    <location>
        <begin position="190"/>
        <end position="208"/>
    </location>
</feature>
<gene>
    <name evidence="2" type="ORF">Cni_G09303</name>
</gene>
<accession>A0AAQ3K426</accession>
<evidence type="ECO:0000313" key="2">
    <source>
        <dbReference type="EMBL" id="WOL00590.1"/>
    </source>
</evidence>
<dbReference type="Proteomes" id="UP001327560">
    <property type="component" value="Chromosome 3"/>
</dbReference>
<evidence type="ECO:0000313" key="3">
    <source>
        <dbReference type="Proteomes" id="UP001327560"/>
    </source>
</evidence>
<reference evidence="2 3" key="1">
    <citation type="submission" date="2023-10" db="EMBL/GenBank/DDBJ databases">
        <title>Chromosome-scale genome assembly provides insights into flower coloration mechanisms of Canna indica.</title>
        <authorList>
            <person name="Li C."/>
        </authorList>
    </citation>
    <scope>NUCLEOTIDE SEQUENCE [LARGE SCALE GENOMIC DNA]</scope>
    <source>
        <tissue evidence="2">Flower</tissue>
    </source>
</reference>
<keyword evidence="2" id="KW-0418">Kinase</keyword>
<keyword evidence="2" id="KW-0808">Transferase</keyword>
<keyword evidence="3" id="KW-1185">Reference proteome</keyword>